<evidence type="ECO:0000256" key="5">
    <source>
        <dbReference type="ARBA" id="ARBA00022741"/>
    </source>
</evidence>
<accession>A0ABW2ZEQ2</accession>
<comment type="catalytic activity">
    <reaction evidence="1">
        <text>ATP + protein L-histidine = ADP + protein N-phospho-L-histidine.</text>
        <dbReference type="EC" id="2.7.13.3"/>
    </reaction>
</comment>
<evidence type="ECO:0000313" key="10">
    <source>
        <dbReference type="Proteomes" id="UP001597073"/>
    </source>
</evidence>
<dbReference type="InterPro" id="IPR036890">
    <property type="entry name" value="HATPase_C_sf"/>
</dbReference>
<keyword evidence="5" id="KW-0547">Nucleotide-binding</keyword>
<organism evidence="9 10">
    <name type="scientific">Mucilaginibacter lutimaris</name>
    <dbReference type="NCBI Taxonomy" id="931629"/>
    <lineage>
        <taxon>Bacteria</taxon>
        <taxon>Pseudomonadati</taxon>
        <taxon>Bacteroidota</taxon>
        <taxon>Sphingobacteriia</taxon>
        <taxon>Sphingobacteriales</taxon>
        <taxon>Sphingobacteriaceae</taxon>
        <taxon>Mucilaginibacter</taxon>
    </lineage>
</organism>
<proteinExistence type="predicted"/>
<dbReference type="EMBL" id="JBHTIA010000003">
    <property type="protein sequence ID" value="MFD0764599.1"/>
    <property type="molecule type" value="Genomic_DNA"/>
</dbReference>
<keyword evidence="10" id="KW-1185">Reference proteome</keyword>
<evidence type="ECO:0000256" key="3">
    <source>
        <dbReference type="ARBA" id="ARBA00022553"/>
    </source>
</evidence>
<keyword evidence="3" id="KW-0597">Phosphoprotein</keyword>
<dbReference type="InterPro" id="IPR011495">
    <property type="entry name" value="Sig_transdc_His_kin_sub2_dim/P"/>
</dbReference>
<dbReference type="GO" id="GO:0004673">
    <property type="term" value="F:protein histidine kinase activity"/>
    <property type="evidence" value="ECO:0007669"/>
    <property type="project" value="UniProtKB-EC"/>
</dbReference>
<protein>
    <recommendedName>
        <fullName evidence="2">histidine kinase</fullName>
        <ecNumber evidence="2">2.7.13.3</ecNumber>
    </recommendedName>
</protein>
<comment type="caution">
    <text evidence="9">The sequence shown here is derived from an EMBL/GenBank/DDBJ whole genome shotgun (WGS) entry which is preliminary data.</text>
</comment>
<evidence type="ECO:0000256" key="4">
    <source>
        <dbReference type="ARBA" id="ARBA00022679"/>
    </source>
</evidence>
<evidence type="ECO:0000259" key="8">
    <source>
        <dbReference type="SMART" id="SM00387"/>
    </source>
</evidence>
<dbReference type="RefSeq" id="WP_377140300.1">
    <property type="nucleotide sequence ID" value="NZ_JBHTIA010000003.1"/>
</dbReference>
<name>A0ABW2ZEQ2_9SPHI</name>
<keyword evidence="4 9" id="KW-0808">Transferase</keyword>
<dbReference type="EC" id="2.7.13.3" evidence="2"/>
<dbReference type="Gene3D" id="3.30.565.10">
    <property type="entry name" value="Histidine kinase-like ATPase, C-terminal domain"/>
    <property type="match status" value="1"/>
</dbReference>
<dbReference type="InterPro" id="IPR003594">
    <property type="entry name" value="HATPase_dom"/>
</dbReference>
<dbReference type="PANTHER" id="PTHR41523:SF8">
    <property type="entry name" value="ETHYLENE RESPONSE SENSOR PROTEIN"/>
    <property type="match status" value="1"/>
</dbReference>
<gene>
    <name evidence="9" type="ORF">ACFQZI_07020</name>
</gene>
<keyword evidence="7" id="KW-0067">ATP-binding</keyword>
<keyword evidence="6 9" id="KW-0418">Kinase</keyword>
<feature type="domain" description="Histidine kinase/HSP90-like ATPase" evidence="8">
    <location>
        <begin position="148"/>
        <end position="246"/>
    </location>
</feature>
<dbReference type="SUPFAM" id="SSF55874">
    <property type="entry name" value="ATPase domain of HSP90 chaperone/DNA topoisomerase II/histidine kinase"/>
    <property type="match status" value="1"/>
</dbReference>
<evidence type="ECO:0000256" key="1">
    <source>
        <dbReference type="ARBA" id="ARBA00000085"/>
    </source>
</evidence>
<dbReference type="Gene3D" id="3.30.450.20">
    <property type="entry name" value="PAS domain"/>
    <property type="match status" value="1"/>
</dbReference>
<evidence type="ECO:0000256" key="6">
    <source>
        <dbReference type="ARBA" id="ARBA00022777"/>
    </source>
</evidence>
<dbReference type="Pfam" id="PF02518">
    <property type="entry name" value="HATPase_c"/>
    <property type="match status" value="1"/>
</dbReference>
<reference evidence="10" key="1">
    <citation type="journal article" date="2019" name="Int. J. Syst. Evol. Microbiol.">
        <title>The Global Catalogue of Microorganisms (GCM) 10K type strain sequencing project: providing services to taxonomists for standard genome sequencing and annotation.</title>
        <authorList>
            <consortium name="The Broad Institute Genomics Platform"/>
            <consortium name="The Broad Institute Genome Sequencing Center for Infectious Disease"/>
            <person name="Wu L."/>
            <person name="Ma J."/>
        </authorList>
    </citation>
    <scope>NUCLEOTIDE SEQUENCE [LARGE SCALE GENOMIC DNA]</scope>
    <source>
        <strain evidence="10">CCUG 60742</strain>
    </source>
</reference>
<evidence type="ECO:0000256" key="2">
    <source>
        <dbReference type="ARBA" id="ARBA00012438"/>
    </source>
</evidence>
<dbReference type="Proteomes" id="UP001597073">
    <property type="component" value="Unassembled WGS sequence"/>
</dbReference>
<evidence type="ECO:0000313" key="9">
    <source>
        <dbReference type="EMBL" id="MFD0764599.1"/>
    </source>
</evidence>
<dbReference type="Pfam" id="PF07568">
    <property type="entry name" value="HisKA_2"/>
    <property type="match status" value="1"/>
</dbReference>
<dbReference type="SMART" id="SM00387">
    <property type="entry name" value="HATPase_c"/>
    <property type="match status" value="1"/>
</dbReference>
<dbReference type="PANTHER" id="PTHR41523">
    <property type="entry name" value="TWO-COMPONENT SYSTEM SENSOR PROTEIN"/>
    <property type="match status" value="1"/>
</dbReference>
<evidence type="ECO:0000256" key="7">
    <source>
        <dbReference type="ARBA" id="ARBA00022840"/>
    </source>
</evidence>
<sequence>MAVLLLTFICAGVFIIGKLRRAKKVINRINQKQRETEHRLTECLDEREWLIGEVNHRVKNNLQVISSLLSNQSAYLTGAYALDTIKTAQRRLHTISLAYHNMYVSEQLSNINLRQYVSALLNYLKDEYNAGELIVINKEVIDISLGIQVTIPLGLIIYEAVSNAIKFAFPDTRKGVINIKITEKENNKLLLIVSDNGAGFNDSYDPAQSNSLGLSLITGLSRQLGAEADIISDRGLTVTVEFQFTEA</sequence>